<evidence type="ECO:0000313" key="1">
    <source>
        <dbReference type="EMBL" id="KIO09502.1"/>
    </source>
</evidence>
<sequence>MYSQARLSGHVSGHCNILPGHPDDLFAPPSQSNRPSVNTSSTHWGILNAWIQRNRNRCNHTMTIHSKHRERWRVLHIY</sequence>
<reference evidence="1" key="3">
    <citation type="submission" date="2015-02" db="EMBL/GenBank/DDBJ databases">
        <title>Evolutionary Origins and Diversification of the Mycorrhizal Mutualists.</title>
        <authorList>
            <consortium name="DOE Joint Genome Institute"/>
            <consortium name="Mycorrhizal Genomics Consortium"/>
            <person name="Kohler A."/>
            <person name="Kuo A."/>
            <person name="Nagy L.G."/>
            <person name="Floudas D."/>
            <person name="Copeland A."/>
            <person name="Barry K.W."/>
            <person name="Cichocki N."/>
            <person name="Veneault-Fourrey C."/>
            <person name="LaButti K."/>
            <person name="Lindquist E.A."/>
            <person name="Lipzen A."/>
            <person name="Lundell T."/>
            <person name="Morin E."/>
            <person name="Murat C."/>
            <person name="Riley R."/>
            <person name="Ohm R."/>
            <person name="Sun H."/>
            <person name="Tunlid A."/>
            <person name="Henrissat B."/>
            <person name="Grigoriev I.V."/>
            <person name="Hibbett D.S."/>
            <person name="Martin F."/>
        </authorList>
    </citation>
    <scope>NUCLEOTIDE SEQUENCE</scope>
    <source>
        <strain evidence="1 3">Marx 270</strain>
    </source>
</reference>
<evidence type="ECO:0000313" key="2">
    <source>
        <dbReference type="EMBL" id="KIO13007.1"/>
    </source>
</evidence>
<gene>
    <name evidence="2" type="ORF">M404DRAFT_993974</name>
    <name evidence="1" type="ORF">M404DRAFT_996352</name>
</gene>
<organism evidence="1 3">
    <name type="scientific">Pisolithus tinctorius Marx 270</name>
    <dbReference type="NCBI Taxonomy" id="870435"/>
    <lineage>
        <taxon>Eukaryota</taxon>
        <taxon>Fungi</taxon>
        <taxon>Dikarya</taxon>
        <taxon>Basidiomycota</taxon>
        <taxon>Agaricomycotina</taxon>
        <taxon>Agaricomycetes</taxon>
        <taxon>Agaricomycetidae</taxon>
        <taxon>Boletales</taxon>
        <taxon>Sclerodermatineae</taxon>
        <taxon>Pisolithaceae</taxon>
        <taxon>Pisolithus</taxon>
    </lineage>
</organism>
<dbReference type="EMBL" id="KN831954">
    <property type="protein sequence ID" value="KIO09502.1"/>
    <property type="molecule type" value="Genomic_DNA"/>
</dbReference>
<dbReference type="Proteomes" id="UP000054217">
    <property type="component" value="Unassembled WGS sequence"/>
</dbReference>
<protein>
    <submittedName>
        <fullName evidence="1">Uncharacterized protein</fullName>
    </submittedName>
</protein>
<accession>A0A0C3KIT6</accession>
<dbReference type="AlphaFoldDB" id="A0A0C3KIT6"/>
<name>A0A0C3KIT6_PISTI</name>
<feature type="non-terminal residue" evidence="1">
    <location>
        <position position="1"/>
    </location>
</feature>
<dbReference type="EMBL" id="KN831947">
    <property type="protein sequence ID" value="KIO13007.1"/>
    <property type="molecule type" value="Genomic_DNA"/>
</dbReference>
<proteinExistence type="predicted"/>
<evidence type="ECO:0000313" key="3">
    <source>
        <dbReference type="Proteomes" id="UP000054217"/>
    </source>
</evidence>
<reference evidence="1 3" key="1">
    <citation type="submission" date="2014-04" db="EMBL/GenBank/DDBJ databases">
        <authorList>
            <consortium name="DOE Joint Genome Institute"/>
            <person name="Kuo A."/>
            <person name="Kohler A."/>
            <person name="Costa M.D."/>
            <person name="Nagy L.G."/>
            <person name="Floudas D."/>
            <person name="Copeland A."/>
            <person name="Barry K.W."/>
            <person name="Cichocki N."/>
            <person name="Veneault-Fourrey C."/>
            <person name="LaButti K."/>
            <person name="Lindquist E.A."/>
            <person name="Lipzen A."/>
            <person name="Lundell T."/>
            <person name="Morin E."/>
            <person name="Murat C."/>
            <person name="Sun H."/>
            <person name="Tunlid A."/>
            <person name="Henrissat B."/>
            <person name="Grigoriev I.V."/>
            <person name="Hibbett D.S."/>
            <person name="Martin F."/>
            <person name="Nordberg H.P."/>
            <person name="Cantor M.N."/>
            <person name="Hua S.X."/>
        </authorList>
    </citation>
    <scope>NUCLEOTIDE SEQUENCE [LARGE SCALE GENOMIC DNA]</scope>
    <source>
        <strain evidence="1 3">Marx 270</strain>
    </source>
</reference>
<dbReference type="HOGENOM" id="CLU_2622969_0_0_1"/>
<reference evidence="3" key="2">
    <citation type="submission" date="2015-01" db="EMBL/GenBank/DDBJ databases">
        <title>Evolutionary Origins and Diversification of the Mycorrhizal Mutualists.</title>
        <authorList>
            <consortium name="DOE Joint Genome Institute"/>
            <consortium name="Mycorrhizal Genomics Consortium"/>
            <person name="Kohler A."/>
            <person name="Kuo A."/>
            <person name="Nagy L.G."/>
            <person name="Floudas D."/>
            <person name="Copeland A."/>
            <person name="Barry K.W."/>
            <person name="Cichocki N."/>
            <person name="Veneault-Fourrey C."/>
            <person name="LaButti K."/>
            <person name="Lindquist E.A."/>
            <person name="Lipzen A."/>
            <person name="Lundell T."/>
            <person name="Morin E."/>
            <person name="Murat C."/>
            <person name="Riley R."/>
            <person name="Ohm R."/>
            <person name="Sun H."/>
            <person name="Tunlid A."/>
            <person name="Henrissat B."/>
            <person name="Grigoriev I.V."/>
            <person name="Hibbett D.S."/>
            <person name="Martin F."/>
        </authorList>
    </citation>
    <scope>NUCLEOTIDE SEQUENCE [LARGE SCALE GENOMIC DNA]</scope>
    <source>
        <strain evidence="2 3">Marx 270</strain>
    </source>
</reference>
<keyword evidence="3" id="KW-1185">Reference proteome</keyword>